<keyword evidence="1" id="KW-1133">Transmembrane helix</keyword>
<dbReference type="AlphaFoldDB" id="A0A7X0ZC21"/>
<dbReference type="RefSeq" id="WP_185604375.1">
    <property type="nucleotide sequence ID" value="NZ_JAARZC010000001.1"/>
</dbReference>
<evidence type="ECO:0000313" key="3">
    <source>
        <dbReference type="EMBL" id="MBC2249580.1"/>
    </source>
</evidence>
<dbReference type="Gene3D" id="3.40.50.1820">
    <property type="entry name" value="alpha/beta hydrolase"/>
    <property type="match status" value="1"/>
</dbReference>
<dbReference type="InterPro" id="IPR029059">
    <property type="entry name" value="AB_hydrolase_5"/>
</dbReference>
<dbReference type="Pfam" id="PF12695">
    <property type="entry name" value="Abhydrolase_5"/>
    <property type="match status" value="1"/>
</dbReference>
<evidence type="ECO:0000256" key="1">
    <source>
        <dbReference type="SAM" id="Phobius"/>
    </source>
</evidence>
<keyword evidence="1" id="KW-0472">Membrane</keyword>
<dbReference type="EMBL" id="JAARZC010000001">
    <property type="protein sequence ID" value="MBC2249580.1"/>
    <property type="molecule type" value="Genomic_DNA"/>
</dbReference>
<protein>
    <submittedName>
        <fullName evidence="3">Alpha/beta hydrolase</fullName>
    </submittedName>
</protein>
<proteinExistence type="predicted"/>
<keyword evidence="3" id="KW-0378">Hydrolase</keyword>
<gene>
    <name evidence="3" type="ORF">HCB49_06105</name>
</gene>
<organism evidence="3 4">
    <name type="scientific">Listeria cossartiae subsp. cayugensis</name>
    <dbReference type="NCBI Taxonomy" id="2713505"/>
    <lineage>
        <taxon>Bacteria</taxon>
        <taxon>Bacillati</taxon>
        <taxon>Bacillota</taxon>
        <taxon>Bacilli</taxon>
        <taxon>Bacillales</taxon>
        <taxon>Listeriaceae</taxon>
        <taxon>Listeria</taxon>
        <taxon>Listeria cossartiae</taxon>
    </lineage>
</organism>
<accession>A0A7X0ZC21</accession>
<comment type="caution">
    <text evidence="3">The sequence shown here is derived from an EMBL/GenBank/DDBJ whole genome shotgun (WGS) entry which is preliminary data.</text>
</comment>
<reference evidence="3 4" key="1">
    <citation type="submission" date="2020-03" db="EMBL/GenBank/DDBJ databases">
        <title>Soil Listeria distribution.</title>
        <authorList>
            <person name="Liao J."/>
            <person name="Wiedmann M."/>
        </authorList>
    </citation>
    <scope>NUCLEOTIDE SEQUENCE [LARGE SCALE GENOMIC DNA]</scope>
    <source>
        <strain evidence="3 4">FSL L7-0123</strain>
    </source>
</reference>
<feature type="domain" description="Alpha/beta hydrolase fold-5" evidence="2">
    <location>
        <begin position="63"/>
        <end position="226"/>
    </location>
</feature>
<keyword evidence="1" id="KW-0812">Transmembrane</keyword>
<evidence type="ECO:0000313" key="4">
    <source>
        <dbReference type="Proteomes" id="UP000559864"/>
    </source>
</evidence>
<dbReference type="SUPFAM" id="SSF53474">
    <property type="entry name" value="alpha/beta-Hydrolases"/>
    <property type="match status" value="1"/>
</dbReference>
<dbReference type="GO" id="GO:0016787">
    <property type="term" value="F:hydrolase activity"/>
    <property type="evidence" value="ECO:0007669"/>
    <property type="project" value="UniProtKB-KW"/>
</dbReference>
<evidence type="ECO:0000259" key="2">
    <source>
        <dbReference type="Pfam" id="PF12695"/>
    </source>
</evidence>
<dbReference type="InterPro" id="IPR029058">
    <property type="entry name" value="AB_hydrolase_fold"/>
</dbReference>
<dbReference type="Proteomes" id="UP000559864">
    <property type="component" value="Unassembled WGS sequence"/>
</dbReference>
<sequence>MKKIAIFGSAIVIFCLLIWGYFYFNSEPSTIAENAANSSKTVDVLEENDILVFTPRKSDAGMSIILYPGAFVDALSYAPLANKLASSGYKTYIVEMPLNLAVFGKNRAADIIDEAPDEKFVIGGHSLGGVMASRFAHNNEAELEGAFFLASYPDEKGSLKNAPFPAISITGTKDDVLNQDSYDKNKKYLPKDTTFVSIEGGNHAQFGAYGEQHGDGQATISVTEQTDQVANELISWLNTSVKNQER</sequence>
<name>A0A7X0ZC21_9LIST</name>
<feature type="transmembrane region" description="Helical" evidence="1">
    <location>
        <begin position="5"/>
        <end position="24"/>
    </location>
</feature>